<sequence length="359" mass="41921">MSHGNLREEKDCLNCGHFVEEKFCPHCGQENIQTRQPFHYLFSHFIEDFTHYDGQFWGTIKKLLFKPGQLTTTYLEGKRQKFVPPVKLYIFISFITFFLPNLLPSSNDKDAGQIDQTSLAKEQSNQIIKPIEELQKAGTLSENTVQTVKKELNIEKDSLAKETESRTTSRNKGISIDVANLEELDSITRLPENRKILFLKPALKKYVELKNKGLSNTEILKKTEETIIHTLPKAIFVYLPVFAFFLWLFHDKKKWWYFDHGIFTLHYFSFLLLSTLIFTIINRIYSFLPDYFIFNAVYTLTTIALFIYTSLYFFKAHRKTYGTKKSVSIINGILLFIVNFIGLISMLLILVYISIIMLH</sequence>
<keyword evidence="1" id="KW-1133">Transmembrane helix</keyword>
<comment type="caution">
    <text evidence="2">The sequence shown here is derived from an EMBL/GenBank/DDBJ whole genome shotgun (WGS) entry which is preliminary data.</text>
</comment>
<keyword evidence="1" id="KW-0472">Membrane</keyword>
<protein>
    <submittedName>
        <fullName evidence="2">DUF3667 domain-containing protein</fullName>
    </submittedName>
</protein>
<proteinExistence type="predicted"/>
<dbReference type="EMBL" id="JAPDHV010000001">
    <property type="protein sequence ID" value="MCW3160335.1"/>
    <property type="molecule type" value="Genomic_DNA"/>
</dbReference>
<keyword evidence="1" id="KW-0812">Transmembrane</keyword>
<dbReference type="RefSeq" id="WP_264742278.1">
    <property type="nucleotide sequence ID" value="NZ_JAPDHV010000001.1"/>
</dbReference>
<feature type="transmembrane region" description="Helical" evidence="1">
    <location>
        <begin position="261"/>
        <end position="285"/>
    </location>
</feature>
<gene>
    <name evidence="2" type="ORF">OH806_03525</name>
</gene>
<feature type="transmembrane region" description="Helical" evidence="1">
    <location>
        <begin position="334"/>
        <end position="358"/>
    </location>
</feature>
<reference evidence="2" key="1">
    <citation type="submission" date="2022-10" db="EMBL/GenBank/DDBJ databases">
        <title>Chryseobacterium babae sp. nov. isolated from the gut of the beetle Oryctes rhinoceros, and Chryseobacterium kimseyorum sp. nov., isolated from a stick insect rearing cage.</title>
        <authorList>
            <person name="Shelomi M."/>
            <person name="Han C.-J."/>
            <person name="Chen W.-M."/>
            <person name="Chen H.-K."/>
            <person name="Liaw S.-J."/>
            <person name="Muhle E."/>
            <person name="Clermont D."/>
        </authorList>
    </citation>
    <scope>NUCLEOTIDE SEQUENCE</scope>
    <source>
        <strain evidence="2">WLa1L2M3</strain>
    </source>
</reference>
<evidence type="ECO:0000313" key="3">
    <source>
        <dbReference type="Proteomes" id="UP001163719"/>
    </source>
</evidence>
<name>A0ABT3HKM0_9FLAO</name>
<organism evidence="2 3">
    <name type="scientific">Chryseobacterium oryctis</name>
    <dbReference type="NCBI Taxonomy" id="2952618"/>
    <lineage>
        <taxon>Bacteria</taxon>
        <taxon>Pseudomonadati</taxon>
        <taxon>Bacteroidota</taxon>
        <taxon>Flavobacteriia</taxon>
        <taxon>Flavobacteriales</taxon>
        <taxon>Weeksellaceae</taxon>
        <taxon>Chryseobacterium group</taxon>
        <taxon>Chryseobacterium</taxon>
    </lineage>
</organism>
<dbReference type="Proteomes" id="UP001163719">
    <property type="component" value="Unassembled WGS sequence"/>
</dbReference>
<dbReference type="Pfam" id="PF12412">
    <property type="entry name" value="DUF3667"/>
    <property type="match status" value="1"/>
</dbReference>
<feature type="transmembrane region" description="Helical" evidence="1">
    <location>
        <begin position="230"/>
        <end position="249"/>
    </location>
</feature>
<dbReference type="InterPro" id="IPR022134">
    <property type="entry name" value="DUF3667"/>
</dbReference>
<evidence type="ECO:0000256" key="1">
    <source>
        <dbReference type="SAM" id="Phobius"/>
    </source>
</evidence>
<accession>A0ABT3HKM0</accession>
<keyword evidence="3" id="KW-1185">Reference proteome</keyword>
<evidence type="ECO:0000313" key="2">
    <source>
        <dbReference type="EMBL" id="MCW3160335.1"/>
    </source>
</evidence>
<feature type="transmembrane region" description="Helical" evidence="1">
    <location>
        <begin position="291"/>
        <end position="314"/>
    </location>
</feature>